<dbReference type="GO" id="GO:0032259">
    <property type="term" value="P:methylation"/>
    <property type="evidence" value="ECO:0007669"/>
    <property type="project" value="UniProtKB-KW"/>
</dbReference>
<keyword evidence="11" id="KW-1185">Reference proteome</keyword>
<evidence type="ECO:0000313" key="9">
    <source>
        <dbReference type="EMBL" id="KRK60329.1"/>
    </source>
</evidence>
<dbReference type="eggNOG" id="COG2890">
    <property type="taxonomic scope" value="Bacteria"/>
</dbReference>
<dbReference type="Gene3D" id="1.10.8.10">
    <property type="entry name" value="DNA helicase RuvA subunit, C-terminal domain"/>
    <property type="match status" value="1"/>
</dbReference>
<dbReference type="InterPro" id="IPR029063">
    <property type="entry name" value="SAM-dependent_MTases_sf"/>
</dbReference>
<dbReference type="HAMAP" id="MF_02126">
    <property type="entry name" value="RF_methyltr_PrmC"/>
    <property type="match status" value="1"/>
</dbReference>
<comment type="catalytic activity">
    <reaction evidence="4 5">
        <text>L-glutaminyl-[peptide chain release factor] + S-adenosyl-L-methionine = N(5)-methyl-L-glutaminyl-[peptide chain release factor] + S-adenosyl-L-homocysteine + H(+)</text>
        <dbReference type="Rhea" id="RHEA:42896"/>
        <dbReference type="Rhea" id="RHEA-COMP:10271"/>
        <dbReference type="Rhea" id="RHEA-COMP:10272"/>
        <dbReference type="ChEBI" id="CHEBI:15378"/>
        <dbReference type="ChEBI" id="CHEBI:30011"/>
        <dbReference type="ChEBI" id="CHEBI:57856"/>
        <dbReference type="ChEBI" id="CHEBI:59789"/>
        <dbReference type="ChEBI" id="CHEBI:61891"/>
        <dbReference type="EC" id="2.1.1.297"/>
    </reaction>
</comment>
<keyword evidence="3 5" id="KW-0949">S-adenosyl-L-methionine</keyword>
<feature type="binding site" evidence="5">
    <location>
        <begin position="189"/>
        <end position="192"/>
    </location>
    <ligand>
        <name>substrate</name>
    </ligand>
</feature>
<feature type="binding site" evidence="5">
    <location>
        <position position="147"/>
    </location>
    <ligand>
        <name>S-adenosyl-L-methionine</name>
        <dbReference type="ChEBI" id="CHEBI:59789"/>
    </ligand>
</feature>
<dbReference type="Gene3D" id="3.40.50.150">
    <property type="entry name" value="Vaccinia Virus protein VP39"/>
    <property type="match status" value="1"/>
</dbReference>
<dbReference type="EMBL" id="ACLL01000058">
    <property type="protein sequence ID" value="EEW52820.1"/>
    <property type="molecule type" value="Genomic_DNA"/>
</dbReference>
<proteinExistence type="inferred from homology"/>
<evidence type="ECO:0000256" key="4">
    <source>
        <dbReference type="ARBA" id="ARBA00048391"/>
    </source>
</evidence>
<evidence type="ECO:0000256" key="2">
    <source>
        <dbReference type="ARBA" id="ARBA00022679"/>
    </source>
</evidence>
<dbReference type="PANTHER" id="PTHR18895:SF74">
    <property type="entry name" value="MTRF1L RELEASE FACTOR GLUTAMINE METHYLTRANSFERASE"/>
    <property type="match status" value="1"/>
</dbReference>
<dbReference type="OrthoDB" id="9800643at2"/>
<dbReference type="Proteomes" id="UP000003675">
    <property type="component" value="Unassembled WGS sequence"/>
</dbReference>
<dbReference type="CDD" id="cd02440">
    <property type="entry name" value="AdoMet_MTases"/>
    <property type="match status" value="1"/>
</dbReference>
<dbReference type="RefSeq" id="WP_007123526.1">
    <property type="nucleotide sequence ID" value="NZ_AZDK01000005.1"/>
</dbReference>
<evidence type="ECO:0000313" key="8">
    <source>
        <dbReference type="EMBL" id="EEW52820.1"/>
    </source>
</evidence>
<dbReference type="NCBIfam" id="TIGR00536">
    <property type="entry name" value="hemK_fam"/>
    <property type="match status" value="1"/>
</dbReference>
<comment type="similarity">
    <text evidence="5">Belongs to the protein N5-glutamine methyltransferase family. PrmC subfamily.</text>
</comment>
<comment type="caution">
    <text evidence="5">Lacks conserved residue(s) required for the propagation of feature annotation.</text>
</comment>
<feature type="binding site" evidence="5">
    <location>
        <position position="189"/>
    </location>
    <ligand>
        <name>S-adenosyl-L-methionine</name>
        <dbReference type="ChEBI" id="CHEBI:59789"/>
    </ligand>
</feature>
<reference evidence="9 11" key="2">
    <citation type="journal article" date="2015" name="Genome Announc.">
        <title>Expanding the biotechnology potential of lactobacilli through comparative genomics of 213 strains and associated genera.</title>
        <authorList>
            <person name="Sun Z."/>
            <person name="Harris H.M."/>
            <person name="McCann A."/>
            <person name="Guo C."/>
            <person name="Argimon S."/>
            <person name="Zhang W."/>
            <person name="Yang X."/>
            <person name="Jeffery I.B."/>
            <person name="Cooney J.C."/>
            <person name="Kagawa T.F."/>
            <person name="Liu W."/>
            <person name="Song Y."/>
            <person name="Salvetti E."/>
            <person name="Wrobel A."/>
            <person name="Rasinkangas P."/>
            <person name="Parkhill J."/>
            <person name="Rea M.C."/>
            <person name="O'Sullivan O."/>
            <person name="Ritari J."/>
            <person name="Douillard F.P."/>
            <person name="Paul Ross R."/>
            <person name="Yang R."/>
            <person name="Briner A.E."/>
            <person name="Felis G.E."/>
            <person name="de Vos W.M."/>
            <person name="Barrangou R."/>
            <person name="Klaenhammer T.R."/>
            <person name="Caufield P.W."/>
            <person name="Cui Y."/>
            <person name="Zhang H."/>
            <person name="O'Toole P.W."/>
        </authorList>
    </citation>
    <scope>NUCLEOTIDE SEQUENCE [LARGE SCALE GENOMIC DNA]</scope>
    <source>
        <strain evidence="9 11">DSM 16041</strain>
    </source>
</reference>
<dbReference type="InterPro" id="IPR019874">
    <property type="entry name" value="RF_methyltr_PrmC"/>
</dbReference>
<comment type="caution">
    <text evidence="8">The sequence shown here is derived from an EMBL/GenBank/DDBJ whole genome shotgun (WGS) entry which is preliminary data.</text>
</comment>
<protein>
    <recommendedName>
        <fullName evidence="5">Release factor glutamine methyltransferase</fullName>
        <shortName evidence="5">RF MTase</shortName>
        <ecNumber evidence="5">2.1.1.297</ecNumber>
    </recommendedName>
    <alternativeName>
        <fullName evidence="5">N5-glutamine methyltransferase PrmC</fullName>
    </alternativeName>
    <alternativeName>
        <fullName evidence="5">Protein-(glutamine-N5) MTase PrmC</fullName>
    </alternativeName>
    <alternativeName>
        <fullName evidence="5">Protein-glutamine N-methyltransferase PrmC</fullName>
    </alternativeName>
</protein>
<dbReference type="InterPro" id="IPR004556">
    <property type="entry name" value="HemK-like"/>
</dbReference>
<name>C8P9J5_9LACO</name>
<reference evidence="8 10" key="1">
    <citation type="submission" date="2009-09" db="EMBL/GenBank/DDBJ databases">
        <authorList>
            <person name="Qin X."/>
            <person name="Bachman B."/>
            <person name="Battles P."/>
            <person name="Bell A."/>
            <person name="Bess C."/>
            <person name="Bickham C."/>
            <person name="Chaboub L."/>
            <person name="Chen D."/>
            <person name="Coyle M."/>
            <person name="Deiros D.R."/>
            <person name="Dinh H."/>
            <person name="Forbes L."/>
            <person name="Fowler G."/>
            <person name="Francisco L."/>
            <person name="Fu Q."/>
            <person name="Gubbala S."/>
            <person name="Hale W."/>
            <person name="Han Y."/>
            <person name="Hemphill L."/>
            <person name="Highlander S.K."/>
            <person name="Hirani K."/>
            <person name="Hogues M."/>
            <person name="Jackson L."/>
            <person name="Jakkamsetti A."/>
            <person name="Javaid M."/>
            <person name="Jiang H."/>
            <person name="Korchina V."/>
            <person name="Kovar C."/>
            <person name="Lara F."/>
            <person name="Lee S."/>
            <person name="Mata R."/>
            <person name="Mathew T."/>
            <person name="Moen C."/>
            <person name="Morales K."/>
            <person name="Munidasa M."/>
            <person name="Nazareth L."/>
            <person name="Ngo R."/>
            <person name="Nguyen L."/>
            <person name="Okwuonu G."/>
            <person name="Ongeri F."/>
            <person name="Patil S."/>
            <person name="Petrosino J."/>
            <person name="Pham C."/>
            <person name="Pham P."/>
            <person name="Pu L.-L."/>
            <person name="Puazo M."/>
            <person name="Raj R."/>
            <person name="Reid J."/>
            <person name="Rouhana J."/>
            <person name="Saada N."/>
            <person name="Shang Y."/>
            <person name="Simmons D."/>
            <person name="Thornton R."/>
            <person name="Warren J."/>
            <person name="Weissenberger G."/>
            <person name="Zhang J."/>
            <person name="Zhang L."/>
            <person name="Zhou C."/>
            <person name="Zhu D."/>
            <person name="Muzny D."/>
            <person name="Worley K."/>
            <person name="Gibbs R."/>
        </authorList>
    </citation>
    <scope>NUCLEOTIDE SEQUENCE [LARGE SCALE GENOMIC DNA]</scope>
    <source>
        <strain evidence="8 10">DSM 16041</strain>
    </source>
</reference>
<dbReference type="InterPro" id="IPR007848">
    <property type="entry name" value="Small_mtfrase_dom"/>
</dbReference>
<evidence type="ECO:0000256" key="1">
    <source>
        <dbReference type="ARBA" id="ARBA00022603"/>
    </source>
</evidence>
<dbReference type="PATRIC" id="fig|525309.8.peg.1763"/>
<dbReference type="Proteomes" id="UP000051883">
    <property type="component" value="Unassembled WGS sequence"/>
</dbReference>
<dbReference type="PANTHER" id="PTHR18895">
    <property type="entry name" value="HEMK METHYLTRANSFERASE"/>
    <property type="match status" value="1"/>
</dbReference>
<dbReference type="GO" id="GO:0102559">
    <property type="term" value="F:peptide chain release factor N(5)-glutamine methyltransferase activity"/>
    <property type="evidence" value="ECO:0007669"/>
    <property type="project" value="UniProtKB-EC"/>
</dbReference>
<keyword evidence="1 5" id="KW-0489">Methyltransferase</keyword>
<organism evidence="8 10">
    <name type="scientific">Limosilactobacillus antri DSM 16041</name>
    <dbReference type="NCBI Taxonomy" id="525309"/>
    <lineage>
        <taxon>Bacteria</taxon>
        <taxon>Bacillati</taxon>
        <taxon>Bacillota</taxon>
        <taxon>Bacilli</taxon>
        <taxon>Lactobacillales</taxon>
        <taxon>Lactobacillaceae</taxon>
        <taxon>Limosilactobacillus</taxon>
    </lineage>
</organism>
<evidence type="ECO:0000313" key="11">
    <source>
        <dbReference type="Proteomes" id="UP000051883"/>
    </source>
</evidence>
<sequence length="290" mass="32350">MSSRQAWTYFAAQRWAAGQLVASDVDPSAPQFLLEQRHDWDTTHLLLHNREQMPADEITWFQRAVAQLLNHVPAQYIVGQTSFYGRQFKVTPAVLVPEAETAELVEWVLAALPADRELRVLDLGTGSGVIGITLALERPCWSVTLSDISPAALAVARENAQRHQLALPLVESDLFANLADQRYDVIVTNPPYIDPAATALMDQAVLENEPRVALFADEHGLGFYHRLFEQAGRHLRPSGQLFGETGYDQEQSIQALLKRCDQQARMAVRHDVAGKMRMIHAWDFSGTGGN</sequence>
<accession>C8P9J5</accession>
<dbReference type="EC" id="2.1.1.297" evidence="5"/>
<dbReference type="Pfam" id="PF05175">
    <property type="entry name" value="MTS"/>
    <property type="match status" value="1"/>
</dbReference>
<dbReference type="InterPro" id="IPR040758">
    <property type="entry name" value="PrmC_N"/>
</dbReference>
<feature type="domain" description="Release factor glutamine methyltransferase N-terminal" evidence="7">
    <location>
        <begin position="12"/>
        <end position="79"/>
    </location>
</feature>
<dbReference type="HOGENOM" id="CLU_018398_3_1_9"/>
<dbReference type="STRING" id="525309.HMPREF0494_1989"/>
<dbReference type="SUPFAM" id="SSF53335">
    <property type="entry name" value="S-adenosyl-L-methionine-dependent methyltransferases"/>
    <property type="match status" value="1"/>
</dbReference>
<feature type="binding site" evidence="5">
    <location>
        <begin position="124"/>
        <end position="128"/>
    </location>
    <ligand>
        <name>S-adenosyl-L-methionine</name>
        <dbReference type="ChEBI" id="CHEBI:59789"/>
    </ligand>
</feature>
<dbReference type="InterPro" id="IPR050320">
    <property type="entry name" value="N5-glutamine_MTase"/>
</dbReference>
<comment type="function">
    <text evidence="5">Methylates the class 1 translation termination release factors RF1/PrfA and RF2/PrfB on the glutamine residue of the universally conserved GGQ motif.</text>
</comment>
<dbReference type="InterPro" id="IPR002052">
    <property type="entry name" value="DNA_methylase_N6_adenine_CS"/>
</dbReference>
<evidence type="ECO:0000313" key="10">
    <source>
        <dbReference type="Proteomes" id="UP000003675"/>
    </source>
</evidence>
<dbReference type="EMBL" id="AZDK01000005">
    <property type="protein sequence ID" value="KRK60329.1"/>
    <property type="molecule type" value="Genomic_DNA"/>
</dbReference>
<evidence type="ECO:0000256" key="5">
    <source>
        <dbReference type="HAMAP-Rule" id="MF_02126"/>
    </source>
</evidence>
<evidence type="ECO:0000259" key="7">
    <source>
        <dbReference type="Pfam" id="PF17827"/>
    </source>
</evidence>
<gene>
    <name evidence="5 8" type="primary">prmC</name>
    <name evidence="9" type="ORF">FC31_GL001714</name>
    <name evidence="8" type="ORF">HMPREF0494_1989</name>
</gene>
<dbReference type="AlphaFoldDB" id="C8P9J5"/>
<evidence type="ECO:0000256" key="3">
    <source>
        <dbReference type="ARBA" id="ARBA00022691"/>
    </source>
</evidence>
<dbReference type="Pfam" id="PF17827">
    <property type="entry name" value="PrmC_N"/>
    <property type="match status" value="1"/>
</dbReference>
<dbReference type="NCBIfam" id="TIGR03534">
    <property type="entry name" value="RF_mod_PrmC"/>
    <property type="match status" value="1"/>
</dbReference>
<dbReference type="GO" id="GO:0003676">
    <property type="term" value="F:nucleic acid binding"/>
    <property type="evidence" value="ECO:0007669"/>
    <property type="project" value="InterPro"/>
</dbReference>
<feature type="domain" description="Methyltransferase small" evidence="6">
    <location>
        <begin position="109"/>
        <end position="198"/>
    </location>
</feature>
<dbReference type="PROSITE" id="PS00092">
    <property type="entry name" value="N6_MTASE"/>
    <property type="match status" value="1"/>
</dbReference>
<evidence type="ECO:0000259" key="6">
    <source>
        <dbReference type="Pfam" id="PF05175"/>
    </source>
</evidence>
<keyword evidence="2 5" id="KW-0808">Transferase</keyword>